<reference evidence="1" key="2">
    <citation type="submission" date="2020-09" db="EMBL/GenBank/DDBJ databases">
        <authorList>
            <person name="Sun Q."/>
            <person name="Zhou Y."/>
        </authorList>
    </citation>
    <scope>NUCLEOTIDE SEQUENCE</scope>
    <source>
        <strain evidence="1">CGMCC 1.14984</strain>
    </source>
</reference>
<dbReference type="AlphaFoldDB" id="A0A8J3A153"/>
<accession>A0A8J3A153</accession>
<gene>
    <name evidence="1" type="ORF">GCM10011355_11260</name>
</gene>
<reference evidence="1" key="1">
    <citation type="journal article" date="2014" name="Int. J. Syst. Evol. Microbiol.">
        <title>Complete genome sequence of Corynebacterium casei LMG S-19264T (=DSM 44701T), isolated from a smear-ripened cheese.</title>
        <authorList>
            <consortium name="US DOE Joint Genome Institute (JGI-PGF)"/>
            <person name="Walter F."/>
            <person name="Albersmeier A."/>
            <person name="Kalinowski J."/>
            <person name="Ruckert C."/>
        </authorList>
    </citation>
    <scope>NUCLEOTIDE SEQUENCE</scope>
    <source>
        <strain evidence="1">CGMCC 1.14984</strain>
    </source>
</reference>
<organism evidence="1 2">
    <name type="scientific">Aquisalinus luteolus</name>
    <dbReference type="NCBI Taxonomy" id="1566827"/>
    <lineage>
        <taxon>Bacteria</taxon>
        <taxon>Pseudomonadati</taxon>
        <taxon>Pseudomonadota</taxon>
        <taxon>Alphaproteobacteria</taxon>
        <taxon>Parvularculales</taxon>
        <taxon>Parvularculaceae</taxon>
        <taxon>Aquisalinus</taxon>
    </lineage>
</organism>
<evidence type="ECO:0000313" key="1">
    <source>
        <dbReference type="EMBL" id="GGH95225.1"/>
    </source>
</evidence>
<dbReference type="Proteomes" id="UP000621856">
    <property type="component" value="Unassembled WGS sequence"/>
</dbReference>
<dbReference type="EMBL" id="BMGZ01000001">
    <property type="protein sequence ID" value="GGH95225.1"/>
    <property type="molecule type" value="Genomic_DNA"/>
</dbReference>
<evidence type="ECO:0000313" key="2">
    <source>
        <dbReference type="Proteomes" id="UP000621856"/>
    </source>
</evidence>
<name>A0A8J3A153_9PROT</name>
<sequence length="69" mass="7883">MSRSGNGRGKVPLDKYFIQSASDEEILGYMHDMSEELASMCEMRGYDDLKPVFLQARQSISRTIKRHGN</sequence>
<protein>
    <submittedName>
        <fullName evidence="1">Uncharacterized protein</fullName>
    </submittedName>
</protein>
<comment type="caution">
    <text evidence="1">The sequence shown here is derived from an EMBL/GenBank/DDBJ whole genome shotgun (WGS) entry which is preliminary data.</text>
</comment>
<proteinExistence type="predicted"/>